<evidence type="ECO:0000313" key="2">
    <source>
        <dbReference type="EMBL" id="KJS57651.1"/>
    </source>
</evidence>
<dbReference type="Proteomes" id="UP000033699">
    <property type="component" value="Unassembled WGS sequence"/>
</dbReference>
<accession>A0A0F2T5D8</accession>
<proteinExistence type="predicted"/>
<feature type="non-terminal residue" evidence="2">
    <location>
        <position position="81"/>
    </location>
</feature>
<dbReference type="SUPFAM" id="SSF52777">
    <property type="entry name" value="CoA-dependent acyltransferases"/>
    <property type="match status" value="1"/>
</dbReference>
<gene>
    <name evidence="2" type="ORF">VM95_38325</name>
</gene>
<reference evidence="2 3" key="1">
    <citation type="submission" date="2015-02" db="EMBL/GenBank/DDBJ databases">
        <authorList>
            <person name="Ju K.-S."/>
            <person name="Doroghazi J.R."/>
            <person name="Metcalf W."/>
        </authorList>
    </citation>
    <scope>NUCLEOTIDE SEQUENCE [LARGE SCALE GENOMIC DNA]</scope>
    <source>
        <strain evidence="2 3">ATCC 31215</strain>
    </source>
</reference>
<evidence type="ECO:0000313" key="3">
    <source>
        <dbReference type="Proteomes" id="UP000033699"/>
    </source>
</evidence>
<dbReference type="AlphaFoldDB" id="A0A0F2T5D8"/>
<organism evidence="2 3">
    <name type="scientific">Streptomyces rubellomurinus (strain ATCC 31215)</name>
    <dbReference type="NCBI Taxonomy" id="359131"/>
    <lineage>
        <taxon>Bacteria</taxon>
        <taxon>Bacillati</taxon>
        <taxon>Actinomycetota</taxon>
        <taxon>Actinomycetes</taxon>
        <taxon>Kitasatosporales</taxon>
        <taxon>Streptomycetaceae</taxon>
        <taxon>Streptomyces</taxon>
    </lineage>
</organism>
<evidence type="ECO:0000259" key="1">
    <source>
        <dbReference type="Pfam" id="PF00668"/>
    </source>
</evidence>
<name>A0A0F2T5D8_STRR3</name>
<dbReference type="Pfam" id="PF00668">
    <property type="entry name" value="Condensation"/>
    <property type="match status" value="1"/>
</dbReference>
<protein>
    <recommendedName>
        <fullName evidence="1">Condensation domain-containing protein</fullName>
    </recommendedName>
</protein>
<keyword evidence="3" id="KW-1185">Reference proteome</keyword>
<dbReference type="InterPro" id="IPR001242">
    <property type="entry name" value="Condensation_dom"/>
</dbReference>
<dbReference type="GO" id="GO:0003824">
    <property type="term" value="F:catalytic activity"/>
    <property type="evidence" value="ECO:0007669"/>
    <property type="project" value="InterPro"/>
</dbReference>
<dbReference type="EMBL" id="JZKH01000391">
    <property type="protein sequence ID" value="KJS57651.1"/>
    <property type="molecule type" value="Genomic_DNA"/>
</dbReference>
<dbReference type="Gene3D" id="3.30.559.30">
    <property type="entry name" value="Nonribosomal peptide synthetase, condensation domain"/>
    <property type="match status" value="1"/>
</dbReference>
<sequence length="81" mass="8340">MASYAGASVPVVLDAELHGRLAGLARECGCTLFMVLRAGLAVLLSRLGAGTDIPIGTPVAGRADEALDELVGFFVNTLVLR</sequence>
<comment type="caution">
    <text evidence="2">The sequence shown here is derived from an EMBL/GenBank/DDBJ whole genome shotgun (WGS) entry which is preliminary data.</text>
</comment>
<feature type="domain" description="Condensation" evidence="1">
    <location>
        <begin position="4"/>
        <end position="81"/>
    </location>
</feature>